<name>A0A2U1L967_ARTAN</name>
<feature type="compositionally biased region" description="Polar residues" evidence="1">
    <location>
        <begin position="1"/>
        <end position="14"/>
    </location>
</feature>
<dbReference type="GO" id="GO:0016592">
    <property type="term" value="C:mediator complex"/>
    <property type="evidence" value="ECO:0007669"/>
    <property type="project" value="InterPro"/>
</dbReference>
<dbReference type="InterPro" id="IPR039638">
    <property type="entry name" value="MED33A/B"/>
</dbReference>
<evidence type="ECO:0000256" key="1">
    <source>
        <dbReference type="SAM" id="MobiDB-lite"/>
    </source>
</evidence>
<proteinExistence type="predicted"/>
<sequence length="184" mass="19960">MHGMSTSLLSTVSDSRLKSKGSGKRRSGEDAEVKEIWETVAGGDSERFRRSGSEEEKISAATVLCGASLTRGWNIQEHTGFFIIKLLSPPVPVDYCGNESHLIVYAPLLNVLLIGISSLDCVQIFSLHGLMAEKACVKRLQKEYRALWVLAGDLASVVEVVVLVALPRQAPASLKTLSSTLSKF</sequence>
<dbReference type="STRING" id="35608.A0A2U1L967"/>
<protein>
    <submittedName>
        <fullName evidence="2">Uncharacterized protein</fullName>
    </submittedName>
</protein>
<reference evidence="2 3" key="1">
    <citation type="journal article" date="2018" name="Mol. Plant">
        <title>The genome of Artemisia annua provides insight into the evolution of Asteraceae family and artemisinin biosynthesis.</title>
        <authorList>
            <person name="Shen Q."/>
            <person name="Zhang L."/>
            <person name="Liao Z."/>
            <person name="Wang S."/>
            <person name="Yan T."/>
            <person name="Shi P."/>
            <person name="Liu M."/>
            <person name="Fu X."/>
            <person name="Pan Q."/>
            <person name="Wang Y."/>
            <person name="Lv Z."/>
            <person name="Lu X."/>
            <person name="Zhang F."/>
            <person name="Jiang W."/>
            <person name="Ma Y."/>
            <person name="Chen M."/>
            <person name="Hao X."/>
            <person name="Li L."/>
            <person name="Tang Y."/>
            <person name="Lv G."/>
            <person name="Zhou Y."/>
            <person name="Sun X."/>
            <person name="Brodelius P.E."/>
            <person name="Rose J.K.C."/>
            <person name="Tang K."/>
        </authorList>
    </citation>
    <scope>NUCLEOTIDE SEQUENCE [LARGE SCALE GENOMIC DNA]</scope>
    <source>
        <strain evidence="3">cv. Huhao1</strain>
        <tissue evidence="2">Leaf</tissue>
    </source>
</reference>
<accession>A0A2U1L967</accession>
<dbReference type="PANTHER" id="PTHR33739:SF7">
    <property type="entry name" value="MEDIATOR OF RNA POLYMERASE II TRANSCRIPTION SUBUNIT 33B"/>
    <property type="match status" value="1"/>
</dbReference>
<dbReference type="PANTHER" id="PTHR33739">
    <property type="entry name" value="OS07G0681500 PROTEIN"/>
    <property type="match status" value="1"/>
</dbReference>
<dbReference type="Proteomes" id="UP000245207">
    <property type="component" value="Unassembled WGS sequence"/>
</dbReference>
<dbReference type="EMBL" id="PKPP01010710">
    <property type="protein sequence ID" value="PWA45544.1"/>
    <property type="molecule type" value="Genomic_DNA"/>
</dbReference>
<dbReference type="OrthoDB" id="1739768at2759"/>
<gene>
    <name evidence="2" type="ORF">CTI12_AA364330</name>
</gene>
<feature type="region of interest" description="Disordered" evidence="1">
    <location>
        <begin position="1"/>
        <end position="31"/>
    </location>
</feature>
<organism evidence="2 3">
    <name type="scientific">Artemisia annua</name>
    <name type="common">Sweet wormwood</name>
    <dbReference type="NCBI Taxonomy" id="35608"/>
    <lineage>
        <taxon>Eukaryota</taxon>
        <taxon>Viridiplantae</taxon>
        <taxon>Streptophyta</taxon>
        <taxon>Embryophyta</taxon>
        <taxon>Tracheophyta</taxon>
        <taxon>Spermatophyta</taxon>
        <taxon>Magnoliopsida</taxon>
        <taxon>eudicotyledons</taxon>
        <taxon>Gunneridae</taxon>
        <taxon>Pentapetalae</taxon>
        <taxon>asterids</taxon>
        <taxon>campanulids</taxon>
        <taxon>Asterales</taxon>
        <taxon>Asteraceae</taxon>
        <taxon>Asteroideae</taxon>
        <taxon>Anthemideae</taxon>
        <taxon>Artemisiinae</taxon>
        <taxon>Artemisia</taxon>
    </lineage>
</organism>
<evidence type="ECO:0000313" key="2">
    <source>
        <dbReference type="EMBL" id="PWA45544.1"/>
    </source>
</evidence>
<keyword evidence="3" id="KW-1185">Reference proteome</keyword>
<dbReference type="GO" id="GO:2000762">
    <property type="term" value="P:regulation of phenylpropanoid metabolic process"/>
    <property type="evidence" value="ECO:0007669"/>
    <property type="project" value="InterPro"/>
</dbReference>
<dbReference type="AlphaFoldDB" id="A0A2U1L967"/>
<evidence type="ECO:0000313" key="3">
    <source>
        <dbReference type="Proteomes" id="UP000245207"/>
    </source>
</evidence>
<comment type="caution">
    <text evidence="2">The sequence shown here is derived from an EMBL/GenBank/DDBJ whole genome shotgun (WGS) entry which is preliminary data.</text>
</comment>